<protein>
    <recommendedName>
        <fullName evidence="3">Type II secretion system protein J</fullName>
    </recommendedName>
</protein>
<keyword evidence="5" id="KW-0488">Methylation</keyword>
<accession>A0A451G550</accession>
<name>A0A451G550_9GAMM</name>
<dbReference type="InterPro" id="IPR051621">
    <property type="entry name" value="T2SS_protein_J"/>
</dbReference>
<organism evidence="11 12">
    <name type="scientific">Hydrogenovibrio thermophilus</name>
    <dbReference type="NCBI Taxonomy" id="265883"/>
    <lineage>
        <taxon>Bacteria</taxon>
        <taxon>Pseudomonadati</taxon>
        <taxon>Pseudomonadota</taxon>
        <taxon>Gammaproteobacteria</taxon>
        <taxon>Thiotrichales</taxon>
        <taxon>Piscirickettsiaceae</taxon>
        <taxon>Hydrogenovibrio</taxon>
    </lineage>
</organism>
<dbReference type="GO" id="GO:0015628">
    <property type="term" value="P:protein secretion by the type II secretion system"/>
    <property type="evidence" value="ECO:0007669"/>
    <property type="project" value="InterPro"/>
</dbReference>
<comment type="subcellular location">
    <subcellularLocation>
        <location evidence="1">Cell inner membrane</location>
        <topology evidence="1">Single-pass membrane protein</topology>
    </subcellularLocation>
</comment>
<keyword evidence="9 10" id="KW-0472">Membrane</keyword>
<dbReference type="Gene3D" id="3.10.610.10">
    <property type="entry name" value="GSPII I/J protein-like"/>
    <property type="match status" value="1"/>
</dbReference>
<dbReference type="Pfam" id="PF07963">
    <property type="entry name" value="N_methyl"/>
    <property type="match status" value="1"/>
</dbReference>
<dbReference type="InterPro" id="IPR012902">
    <property type="entry name" value="N_methyl_site"/>
</dbReference>
<evidence type="ECO:0000256" key="4">
    <source>
        <dbReference type="ARBA" id="ARBA00022475"/>
    </source>
</evidence>
<dbReference type="AlphaFoldDB" id="A0A451G550"/>
<evidence type="ECO:0000256" key="10">
    <source>
        <dbReference type="SAM" id="Phobius"/>
    </source>
</evidence>
<dbReference type="PROSITE" id="PS00409">
    <property type="entry name" value="PROKAR_NTER_METHYL"/>
    <property type="match status" value="1"/>
</dbReference>
<dbReference type="NCBIfam" id="TIGR02532">
    <property type="entry name" value="IV_pilin_GFxxxE"/>
    <property type="match status" value="1"/>
</dbReference>
<keyword evidence="6" id="KW-0997">Cell inner membrane</keyword>
<dbReference type="InterPro" id="IPR045584">
    <property type="entry name" value="Pilin-like"/>
</dbReference>
<comment type="similarity">
    <text evidence="2">Belongs to the GSP J family.</text>
</comment>
<evidence type="ECO:0000256" key="8">
    <source>
        <dbReference type="ARBA" id="ARBA00022989"/>
    </source>
</evidence>
<dbReference type="PANTHER" id="PTHR39583">
    <property type="entry name" value="TYPE II SECRETION SYSTEM PROTEIN J-RELATED"/>
    <property type="match status" value="1"/>
</dbReference>
<dbReference type="EMBL" id="CP035033">
    <property type="protein sequence ID" value="QAB14624.1"/>
    <property type="molecule type" value="Genomic_DNA"/>
</dbReference>
<dbReference type="PANTHER" id="PTHR39583:SF2">
    <property type="entry name" value="TYPE II SECRETION SYSTEM PROTEIN J"/>
    <property type="match status" value="1"/>
</dbReference>
<dbReference type="Gene3D" id="2.10.70.20">
    <property type="entry name" value="gspk-gspi-gspj complex like domains"/>
    <property type="match status" value="1"/>
</dbReference>
<evidence type="ECO:0000256" key="6">
    <source>
        <dbReference type="ARBA" id="ARBA00022519"/>
    </source>
</evidence>
<evidence type="ECO:0000256" key="7">
    <source>
        <dbReference type="ARBA" id="ARBA00022692"/>
    </source>
</evidence>
<dbReference type="Proteomes" id="UP000285478">
    <property type="component" value="Chromosome"/>
</dbReference>
<evidence type="ECO:0000256" key="9">
    <source>
        <dbReference type="ARBA" id="ARBA00023136"/>
    </source>
</evidence>
<dbReference type="KEGG" id="htr:EPV75_02555"/>
<dbReference type="GO" id="GO:0005886">
    <property type="term" value="C:plasma membrane"/>
    <property type="evidence" value="ECO:0007669"/>
    <property type="project" value="UniProtKB-SubCell"/>
</dbReference>
<keyword evidence="4" id="KW-1003">Cell membrane</keyword>
<sequence>MSASVEKQAGFTLIELLIAVAIASVIAVLSYQAIHQGVLIKENTDESVERFEAVQRTLWWMEQDFTQMAPRTVQDVLGSPLPAFQLSYDYGAEMTRIAVYPSPYGIAGLARIGYVLEDGVLYRQVWPVIDRAPDSEVERLPVLSDVARFEVRVLNADNQWQEIWPEADQPLTDLPRLIEVTLTLEDMGQIRRLFSGVDGLPGASE</sequence>
<evidence type="ECO:0000256" key="2">
    <source>
        <dbReference type="ARBA" id="ARBA00011084"/>
    </source>
</evidence>
<feature type="transmembrane region" description="Helical" evidence="10">
    <location>
        <begin position="12"/>
        <end position="34"/>
    </location>
</feature>
<keyword evidence="12" id="KW-1185">Reference proteome</keyword>
<gene>
    <name evidence="11" type="primary">gspJ</name>
    <name evidence="11" type="ORF">EPV75_02555</name>
</gene>
<dbReference type="NCBIfam" id="TIGR01711">
    <property type="entry name" value="gspJ"/>
    <property type="match status" value="1"/>
</dbReference>
<dbReference type="Pfam" id="PF11612">
    <property type="entry name" value="T2SSJ"/>
    <property type="match status" value="1"/>
</dbReference>
<evidence type="ECO:0000256" key="5">
    <source>
        <dbReference type="ARBA" id="ARBA00022481"/>
    </source>
</evidence>
<keyword evidence="8 10" id="KW-1133">Transmembrane helix</keyword>
<evidence type="ECO:0000313" key="11">
    <source>
        <dbReference type="EMBL" id="QAB14624.1"/>
    </source>
</evidence>
<evidence type="ECO:0000313" key="12">
    <source>
        <dbReference type="Proteomes" id="UP000285478"/>
    </source>
</evidence>
<dbReference type="RefSeq" id="WP_128384352.1">
    <property type="nucleotide sequence ID" value="NZ_CP035033.1"/>
</dbReference>
<evidence type="ECO:0000256" key="1">
    <source>
        <dbReference type="ARBA" id="ARBA00004377"/>
    </source>
</evidence>
<dbReference type="GO" id="GO:0015627">
    <property type="term" value="C:type II protein secretion system complex"/>
    <property type="evidence" value="ECO:0007669"/>
    <property type="project" value="InterPro"/>
</dbReference>
<dbReference type="InterPro" id="IPR010055">
    <property type="entry name" value="T2SS_protein-GspJ"/>
</dbReference>
<dbReference type="SUPFAM" id="SSF54523">
    <property type="entry name" value="Pili subunits"/>
    <property type="match status" value="1"/>
</dbReference>
<proteinExistence type="inferred from homology"/>
<keyword evidence="7 10" id="KW-0812">Transmembrane</keyword>
<reference evidence="11 12" key="1">
    <citation type="journal article" date="2018" name="Environ. Microbiol.">
        <title>Genomes of ubiquitous marine and hypersaline Hydrogenovibrio, Thiomicrorhabdus and Thiomicrospira spp. encode a diversity of mechanisms to sustain chemolithoautotrophy in heterogeneous environments.</title>
        <authorList>
            <person name="Scott K.M."/>
            <person name="Williams J."/>
            <person name="Porter C.M.B."/>
            <person name="Russel S."/>
            <person name="Harmer T.L."/>
            <person name="Paul J.H."/>
            <person name="Antonen K.M."/>
            <person name="Bridges M.K."/>
            <person name="Camper G.J."/>
            <person name="Campla C.K."/>
            <person name="Casella L.G."/>
            <person name="Chase E."/>
            <person name="Conrad J.W."/>
            <person name="Cruz M.C."/>
            <person name="Dunlap D.S."/>
            <person name="Duran L."/>
            <person name="Fahsbender E.M."/>
            <person name="Goldsmith D.B."/>
            <person name="Keeley R.F."/>
            <person name="Kondoff M.R."/>
            <person name="Kussy B.I."/>
            <person name="Lane M.K."/>
            <person name="Lawler S."/>
            <person name="Leigh B.A."/>
            <person name="Lewis C."/>
            <person name="Lostal L.M."/>
            <person name="Marking D."/>
            <person name="Mancera P.A."/>
            <person name="McClenthan E.C."/>
            <person name="McIntyre E.A."/>
            <person name="Mine J.A."/>
            <person name="Modi S."/>
            <person name="Moore B.D."/>
            <person name="Morgan W.A."/>
            <person name="Nelson K.M."/>
            <person name="Nguyen K.N."/>
            <person name="Ogburn N."/>
            <person name="Parrino D.G."/>
            <person name="Pedapudi A.D."/>
            <person name="Pelham R.P."/>
            <person name="Preece A.M."/>
            <person name="Rampersad E.A."/>
            <person name="Richardson J.C."/>
            <person name="Rodgers C.M."/>
            <person name="Schaffer B.L."/>
            <person name="Sheridan N.E."/>
            <person name="Solone M.R."/>
            <person name="Staley Z.R."/>
            <person name="Tabuchi M."/>
            <person name="Waide R.J."/>
            <person name="Wanjugi P.W."/>
            <person name="Young S."/>
            <person name="Clum A."/>
            <person name="Daum C."/>
            <person name="Huntemann M."/>
            <person name="Ivanova N."/>
            <person name="Kyrpides N."/>
            <person name="Mikhailova N."/>
            <person name="Palaniappan K."/>
            <person name="Pillay M."/>
            <person name="Reddy T.B.K."/>
            <person name="Shapiro N."/>
            <person name="Stamatis D."/>
            <person name="Varghese N."/>
            <person name="Woyke T."/>
            <person name="Boden R."/>
            <person name="Freyermuth S.K."/>
            <person name="Kerfeld C.A."/>
        </authorList>
    </citation>
    <scope>NUCLEOTIDE SEQUENCE [LARGE SCALE GENOMIC DNA]</scope>
    <source>
        <strain evidence="11 12">JR-2</strain>
    </source>
</reference>
<evidence type="ECO:0000256" key="3">
    <source>
        <dbReference type="ARBA" id="ARBA00021539"/>
    </source>
</evidence>